<reference evidence="9" key="1">
    <citation type="submission" date="2020-02" db="EMBL/GenBank/DDBJ databases">
        <authorList>
            <person name="Meier V. D."/>
        </authorList>
    </citation>
    <scope>NUCLEOTIDE SEQUENCE</scope>
    <source>
        <strain evidence="9">AVDCRST_MAG19</strain>
    </source>
</reference>
<dbReference type="AlphaFoldDB" id="A0A6J4UXU7"/>
<keyword evidence="3" id="KW-1003">Cell membrane</keyword>
<dbReference type="InterPro" id="IPR000515">
    <property type="entry name" value="MetI-like"/>
</dbReference>
<keyword evidence="4 7" id="KW-0812">Transmembrane</keyword>
<dbReference type="CDD" id="cd06261">
    <property type="entry name" value="TM_PBP2"/>
    <property type="match status" value="1"/>
</dbReference>
<feature type="domain" description="ABC transmembrane type-1" evidence="8">
    <location>
        <begin position="104"/>
        <end position="293"/>
    </location>
</feature>
<protein>
    <submittedName>
        <fullName evidence="9">ABC transporter, permease protein 2 (Cluster 5, nickel/peptides/opines)</fullName>
    </submittedName>
</protein>
<feature type="transmembrane region" description="Helical" evidence="7">
    <location>
        <begin position="108"/>
        <end position="132"/>
    </location>
</feature>
<dbReference type="Gene3D" id="1.10.3720.10">
    <property type="entry name" value="MetI-like"/>
    <property type="match status" value="1"/>
</dbReference>
<keyword evidence="6 7" id="KW-0472">Membrane</keyword>
<evidence type="ECO:0000256" key="2">
    <source>
        <dbReference type="ARBA" id="ARBA00022448"/>
    </source>
</evidence>
<dbReference type="SUPFAM" id="SSF161098">
    <property type="entry name" value="MetI-like"/>
    <property type="match status" value="1"/>
</dbReference>
<sequence>MAVEWIAVDWRGAMAERGKAARPRQPGRARPARRPPVGPLVGLCIIALLVVVAVFGPALTAAEPDRQDLVSRLRPPLGFGGDAAHPLGTDPLGRDLLARVVVGARVSLVLAAAVTLVAGTAGVALGLVAGLAGGVGARVVGWLTDVQMALPFVVVAIAVTAALGPGLGPVVLTLALTGWVGYARIVRLQTLALRRAPWLEAARSLGVGPGRLTLRHVLPNLVGPIAVVAGQQAGATILYEAALSYLGLGLGGEVVTWGGMIAAGGETLATAWWVSTVPGVALALTILGLNLVGDWLATRGRSP</sequence>
<keyword evidence="5 7" id="KW-1133">Transmembrane helix</keyword>
<feature type="transmembrane region" description="Helical" evidence="7">
    <location>
        <begin position="242"/>
        <end position="265"/>
    </location>
</feature>
<dbReference type="InterPro" id="IPR050366">
    <property type="entry name" value="BP-dependent_transpt_permease"/>
</dbReference>
<keyword evidence="2 7" id="KW-0813">Transport</keyword>
<name>A0A6J4UXU7_9BACT</name>
<dbReference type="GO" id="GO:0055085">
    <property type="term" value="P:transmembrane transport"/>
    <property type="evidence" value="ECO:0007669"/>
    <property type="project" value="InterPro"/>
</dbReference>
<comment type="similarity">
    <text evidence="7">Belongs to the binding-protein-dependent transport system permease family.</text>
</comment>
<dbReference type="InterPro" id="IPR035906">
    <property type="entry name" value="MetI-like_sf"/>
</dbReference>
<evidence type="ECO:0000313" key="9">
    <source>
        <dbReference type="EMBL" id="CAA9561146.1"/>
    </source>
</evidence>
<evidence type="ECO:0000256" key="7">
    <source>
        <dbReference type="RuleBase" id="RU363032"/>
    </source>
</evidence>
<evidence type="ECO:0000256" key="4">
    <source>
        <dbReference type="ARBA" id="ARBA00022692"/>
    </source>
</evidence>
<evidence type="ECO:0000256" key="3">
    <source>
        <dbReference type="ARBA" id="ARBA00022475"/>
    </source>
</evidence>
<feature type="transmembrane region" description="Helical" evidence="7">
    <location>
        <begin position="271"/>
        <end position="292"/>
    </location>
</feature>
<organism evidence="9">
    <name type="scientific">uncultured Thermomicrobiales bacterium</name>
    <dbReference type="NCBI Taxonomy" id="1645740"/>
    <lineage>
        <taxon>Bacteria</taxon>
        <taxon>Pseudomonadati</taxon>
        <taxon>Thermomicrobiota</taxon>
        <taxon>Thermomicrobia</taxon>
        <taxon>Thermomicrobiales</taxon>
        <taxon>environmental samples</taxon>
    </lineage>
</organism>
<evidence type="ECO:0000256" key="5">
    <source>
        <dbReference type="ARBA" id="ARBA00022989"/>
    </source>
</evidence>
<evidence type="ECO:0000256" key="1">
    <source>
        <dbReference type="ARBA" id="ARBA00004651"/>
    </source>
</evidence>
<proteinExistence type="inferred from homology"/>
<dbReference type="GO" id="GO:0005886">
    <property type="term" value="C:plasma membrane"/>
    <property type="evidence" value="ECO:0007669"/>
    <property type="project" value="UniProtKB-SubCell"/>
</dbReference>
<dbReference type="EMBL" id="CADCWL010000077">
    <property type="protein sequence ID" value="CAA9561146.1"/>
    <property type="molecule type" value="Genomic_DNA"/>
</dbReference>
<evidence type="ECO:0000256" key="6">
    <source>
        <dbReference type="ARBA" id="ARBA00023136"/>
    </source>
</evidence>
<dbReference type="PANTHER" id="PTHR43386">
    <property type="entry name" value="OLIGOPEPTIDE TRANSPORT SYSTEM PERMEASE PROTEIN APPC"/>
    <property type="match status" value="1"/>
</dbReference>
<dbReference type="Pfam" id="PF00528">
    <property type="entry name" value="BPD_transp_1"/>
    <property type="match status" value="1"/>
</dbReference>
<gene>
    <name evidence="9" type="ORF">AVDCRST_MAG19-1805</name>
</gene>
<dbReference type="InterPro" id="IPR025966">
    <property type="entry name" value="OppC_N"/>
</dbReference>
<dbReference type="PROSITE" id="PS50928">
    <property type="entry name" value="ABC_TM1"/>
    <property type="match status" value="1"/>
</dbReference>
<feature type="transmembrane region" description="Helical" evidence="7">
    <location>
        <begin position="152"/>
        <end position="185"/>
    </location>
</feature>
<dbReference type="PANTHER" id="PTHR43386:SF1">
    <property type="entry name" value="D,D-DIPEPTIDE TRANSPORT SYSTEM PERMEASE PROTEIN DDPC-RELATED"/>
    <property type="match status" value="1"/>
</dbReference>
<evidence type="ECO:0000259" key="8">
    <source>
        <dbReference type="PROSITE" id="PS50928"/>
    </source>
</evidence>
<dbReference type="Pfam" id="PF12911">
    <property type="entry name" value="OppC_N"/>
    <property type="match status" value="1"/>
</dbReference>
<accession>A0A6J4UXU7</accession>
<comment type="subcellular location">
    <subcellularLocation>
        <location evidence="1 7">Cell membrane</location>
        <topology evidence="1 7">Multi-pass membrane protein</topology>
    </subcellularLocation>
</comment>
<feature type="transmembrane region" description="Helical" evidence="7">
    <location>
        <begin position="40"/>
        <end position="62"/>
    </location>
</feature>